<evidence type="ECO:0000259" key="5">
    <source>
        <dbReference type="SMART" id="SM00249"/>
    </source>
</evidence>
<proteinExistence type="predicted"/>
<keyword evidence="2" id="KW-0863">Zinc-finger</keyword>
<protein>
    <recommendedName>
        <fullName evidence="5">Zinc finger PHD-type domain-containing protein</fullName>
    </recommendedName>
</protein>
<evidence type="ECO:0000313" key="6">
    <source>
        <dbReference type="EMBL" id="KAK4037133.1"/>
    </source>
</evidence>
<name>A0ABR0B616_9CRUS</name>
<dbReference type="SMART" id="SM00249">
    <property type="entry name" value="PHD"/>
    <property type="match status" value="1"/>
</dbReference>
<comment type="caution">
    <text evidence="6">The sequence shown here is derived from an EMBL/GenBank/DDBJ whole genome shotgun (WGS) entry which is preliminary data.</text>
</comment>
<dbReference type="CDD" id="cd15517">
    <property type="entry name" value="PHD_TCF19_like"/>
    <property type="match status" value="1"/>
</dbReference>
<gene>
    <name evidence="6" type="ORF">OUZ56_029173</name>
</gene>
<feature type="compositionally biased region" description="Basic and acidic residues" evidence="4">
    <location>
        <begin position="1"/>
        <end position="22"/>
    </location>
</feature>
<feature type="compositionally biased region" description="Basic residues" evidence="4">
    <location>
        <begin position="23"/>
        <end position="38"/>
    </location>
</feature>
<evidence type="ECO:0000313" key="7">
    <source>
        <dbReference type="Proteomes" id="UP001234178"/>
    </source>
</evidence>
<feature type="compositionally biased region" description="Polar residues" evidence="4">
    <location>
        <begin position="445"/>
        <end position="465"/>
    </location>
</feature>
<feature type="region of interest" description="Disordered" evidence="4">
    <location>
        <begin position="1"/>
        <end position="38"/>
    </location>
</feature>
<keyword evidence="7" id="KW-1185">Reference proteome</keyword>
<evidence type="ECO:0000256" key="2">
    <source>
        <dbReference type="ARBA" id="ARBA00022771"/>
    </source>
</evidence>
<evidence type="ECO:0000256" key="3">
    <source>
        <dbReference type="ARBA" id="ARBA00022833"/>
    </source>
</evidence>
<dbReference type="Gene3D" id="3.30.40.10">
    <property type="entry name" value="Zinc/RING finger domain, C3HC4 (zinc finger)"/>
    <property type="match status" value="1"/>
</dbReference>
<organism evidence="6 7">
    <name type="scientific">Daphnia magna</name>
    <dbReference type="NCBI Taxonomy" id="35525"/>
    <lineage>
        <taxon>Eukaryota</taxon>
        <taxon>Metazoa</taxon>
        <taxon>Ecdysozoa</taxon>
        <taxon>Arthropoda</taxon>
        <taxon>Crustacea</taxon>
        <taxon>Branchiopoda</taxon>
        <taxon>Diplostraca</taxon>
        <taxon>Cladocera</taxon>
        <taxon>Anomopoda</taxon>
        <taxon>Daphniidae</taxon>
        <taxon>Daphnia</taxon>
    </lineage>
</organism>
<feature type="region of interest" description="Disordered" evidence="4">
    <location>
        <begin position="62"/>
        <end position="105"/>
    </location>
</feature>
<feature type="region of interest" description="Disordered" evidence="4">
    <location>
        <begin position="857"/>
        <end position="918"/>
    </location>
</feature>
<feature type="compositionally biased region" description="Polar residues" evidence="4">
    <location>
        <begin position="680"/>
        <end position="693"/>
    </location>
</feature>
<dbReference type="InterPro" id="IPR013083">
    <property type="entry name" value="Znf_RING/FYVE/PHD"/>
</dbReference>
<dbReference type="InterPro" id="IPR001965">
    <property type="entry name" value="Znf_PHD"/>
</dbReference>
<feature type="region of interest" description="Disordered" evidence="4">
    <location>
        <begin position="747"/>
        <end position="799"/>
    </location>
</feature>
<sequence>MVPVKRKELAKIQHKDEDEERKMRRKMQKAQSKRRIAEKRKIDQYGECIAGLITKTFKVKSSLHPSLPSRPKNKNKSTGDLLEGITLGSNQQPTTSKSPAPFAFSQRNSYSEDKLVVIESEAKDDNKRHAAKVAEEVAAMILSVPEYLFDANEDGCQGDGFPIDFTTIEKEVTEENAAHIARIEADKKKQESEWSIRVTIDTNTWNEFMTFDPAHRNMAGESDHYEEIQESIDRPQISPGYFNEEGDRLSTTFKTIMMPTPCFHIKSSPHAYPLPRPNYLWKAFGIQSMVILNVPTIGQNNLQFNMVGPHMETLLQATETGQRIVRDISVLCSRIPRPDPLPKNLSDLLIKQDNLHEKKKAIALGEKPAVAKVTSAARKQAELRLKKRENMTAEEIKKWDELGAAVKTFKQAQGKGSKSVGNSSININPAKQPTPPRSMRGGHEMSSNSAATSKENCPEKQNTPSRRMPISSLHISPNPQSTSQNLYTNNAGSIIGGRHETSSSSAASSRDNSPEKGSKSVGNSSINISPTNQHTPPRSMRGGHEMSSSSAATSKEKCPGKQHTPSRRMPISRLHISPNPQSASQNWYTNNAGSIIGGRHETSSSSAASCKDNSAEKGSKSVGNSSINTSPTNQHTPPRSMRGGHEMSSSSAATTKENCPEKQNTPSRRMPIYPLHISPLHSTSQNWPTNNDRSIIGGPHETSSSSAESCKENSQQKQHITPPRIMTLQISSNPQSAAQVSPTNNAMSIGGGPNEMISSSAASFKENSREKQHTLPRMEPISPLQISSNPQSTSQNWPKNNAKVTAIPGVPNNYKVALTKEQHTLLNQLSPEKRLEERDKLLSEAVSVFKSKLLENESQDLEGPNGQILDGSSENASAAKENSNDATVPEGDQVQPTKIPLDRASRPKKPPAKLASSTAEVKSGRKYVAKNQCGNCIYKKLPKLEKWVQCGHCKQWYHFYCVKLKDSQVPKVYKQNDVSRVCVDCYFIFGPWLILPPIDQPFHSASQNFKMKKNIN</sequence>
<feature type="compositionally biased region" description="Polar residues" evidence="4">
    <location>
        <begin position="578"/>
        <end position="593"/>
    </location>
</feature>
<feature type="compositionally biased region" description="Polar residues" evidence="4">
    <location>
        <begin position="520"/>
        <end position="536"/>
    </location>
</feature>
<dbReference type="InterPro" id="IPR011011">
    <property type="entry name" value="Znf_FYVE_PHD"/>
</dbReference>
<dbReference type="SUPFAM" id="SSF57903">
    <property type="entry name" value="FYVE/PHD zinc finger"/>
    <property type="match status" value="1"/>
</dbReference>
<feature type="compositionally biased region" description="Polar residues" evidence="4">
    <location>
        <begin position="784"/>
        <end position="799"/>
    </location>
</feature>
<feature type="compositionally biased region" description="Polar residues" evidence="4">
    <location>
        <begin position="621"/>
        <end position="637"/>
    </location>
</feature>
<feature type="compositionally biased region" description="Polar residues" evidence="4">
    <location>
        <begin position="647"/>
        <end position="667"/>
    </location>
</feature>
<feature type="compositionally biased region" description="Polar residues" evidence="4">
    <location>
        <begin position="87"/>
        <end position="98"/>
    </location>
</feature>
<dbReference type="EMBL" id="JAOYFB010000040">
    <property type="protein sequence ID" value="KAK4037133.1"/>
    <property type="molecule type" value="Genomic_DNA"/>
</dbReference>
<feature type="domain" description="Zinc finger PHD-type" evidence="5">
    <location>
        <begin position="935"/>
        <end position="986"/>
    </location>
</feature>
<keyword evidence="1" id="KW-0479">Metal-binding</keyword>
<evidence type="ECO:0000256" key="1">
    <source>
        <dbReference type="ARBA" id="ARBA00022723"/>
    </source>
</evidence>
<keyword evidence="3" id="KW-0862">Zinc</keyword>
<feature type="compositionally biased region" description="Low complexity" evidence="4">
    <location>
        <begin position="872"/>
        <end position="886"/>
    </location>
</feature>
<feature type="region of interest" description="Disordered" evidence="4">
    <location>
        <begin position="410"/>
        <end position="722"/>
    </location>
</feature>
<reference evidence="6 7" key="1">
    <citation type="journal article" date="2023" name="Nucleic Acids Res.">
        <title>The hologenome of Daphnia magna reveals possible DNA methylation and microbiome-mediated evolution of the host genome.</title>
        <authorList>
            <person name="Chaturvedi A."/>
            <person name="Li X."/>
            <person name="Dhandapani V."/>
            <person name="Marshall H."/>
            <person name="Kissane S."/>
            <person name="Cuenca-Cambronero M."/>
            <person name="Asole G."/>
            <person name="Calvet F."/>
            <person name="Ruiz-Romero M."/>
            <person name="Marangio P."/>
            <person name="Guigo R."/>
            <person name="Rago D."/>
            <person name="Mirbahai L."/>
            <person name="Eastwood N."/>
            <person name="Colbourne J.K."/>
            <person name="Zhou J."/>
            <person name="Mallon E."/>
            <person name="Orsini L."/>
        </authorList>
    </citation>
    <scope>NUCLEOTIDE SEQUENCE [LARGE SCALE GENOMIC DNA]</scope>
    <source>
        <strain evidence="6">LRV0_1</strain>
    </source>
</reference>
<accession>A0ABR0B616</accession>
<dbReference type="Proteomes" id="UP001234178">
    <property type="component" value="Unassembled WGS sequence"/>
</dbReference>
<feature type="compositionally biased region" description="Polar residues" evidence="4">
    <location>
        <begin position="473"/>
        <end position="492"/>
    </location>
</feature>
<evidence type="ECO:0000256" key="4">
    <source>
        <dbReference type="SAM" id="MobiDB-lite"/>
    </source>
</evidence>
<feature type="compositionally biased region" description="Polar residues" evidence="4">
    <location>
        <begin position="410"/>
        <end position="431"/>
    </location>
</feature>